<dbReference type="PROSITE" id="PS00080">
    <property type="entry name" value="MULTICOPPER_OXIDASE2"/>
    <property type="match status" value="1"/>
</dbReference>
<evidence type="ECO:0000313" key="9">
    <source>
        <dbReference type="EMBL" id="WFD41111.1"/>
    </source>
</evidence>
<evidence type="ECO:0000259" key="8">
    <source>
        <dbReference type="Pfam" id="PF07732"/>
    </source>
</evidence>
<protein>
    <submittedName>
        <fullName evidence="9">L-ascorbate oxidase</fullName>
        <ecNumber evidence="9">1.10.3.3</ecNumber>
    </submittedName>
</protein>
<evidence type="ECO:0000259" key="7">
    <source>
        <dbReference type="Pfam" id="PF07731"/>
    </source>
</evidence>
<dbReference type="CDD" id="cd13910">
    <property type="entry name" value="CuRO_3_MCO_like_4"/>
    <property type="match status" value="1"/>
</dbReference>
<keyword evidence="5" id="KW-0325">Glycoprotein</keyword>
<keyword evidence="3 9" id="KW-0560">Oxidoreductase</keyword>
<reference evidence="9" key="1">
    <citation type="submission" date="2023-03" db="EMBL/GenBank/DDBJ databases">
        <title>Mating type loci evolution in Malassezia.</title>
        <authorList>
            <person name="Coelho M.A."/>
        </authorList>
    </citation>
    <scope>NUCLEOTIDE SEQUENCE</scope>
    <source>
        <strain evidence="9">CBS 9431</strain>
    </source>
</reference>
<keyword evidence="2" id="KW-0479">Metal-binding</keyword>
<dbReference type="Pfam" id="PF07731">
    <property type="entry name" value="Cu-oxidase_2"/>
    <property type="match status" value="1"/>
</dbReference>
<dbReference type="CDD" id="cd13886">
    <property type="entry name" value="CuRO_2_MCO_like_1"/>
    <property type="match status" value="1"/>
</dbReference>
<dbReference type="InterPro" id="IPR008972">
    <property type="entry name" value="Cupredoxin"/>
</dbReference>
<organism evidence="9 10">
    <name type="scientific">Malassezia japonica</name>
    <dbReference type="NCBI Taxonomy" id="223818"/>
    <lineage>
        <taxon>Eukaryota</taxon>
        <taxon>Fungi</taxon>
        <taxon>Dikarya</taxon>
        <taxon>Basidiomycota</taxon>
        <taxon>Ustilaginomycotina</taxon>
        <taxon>Malasseziomycetes</taxon>
        <taxon>Malasseziales</taxon>
        <taxon>Malasseziaceae</taxon>
        <taxon>Malassezia</taxon>
    </lineage>
</organism>
<dbReference type="InterPro" id="IPR002355">
    <property type="entry name" value="Cu_oxidase_Cu_BS"/>
</dbReference>
<dbReference type="InterPro" id="IPR011706">
    <property type="entry name" value="Cu-oxidase_C"/>
</dbReference>
<dbReference type="SUPFAM" id="SSF49503">
    <property type="entry name" value="Cupredoxins"/>
    <property type="match status" value="3"/>
</dbReference>
<evidence type="ECO:0000256" key="2">
    <source>
        <dbReference type="ARBA" id="ARBA00022723"/>
    </source>
</evidence>
<dbReference type="GO" id="GO:0008447">
    <property type="term" value="F:L-ascorbate oxidase activity"/>
    <property type="evidence" value="ECO:0007669"/>
    <property type="project" value="UniProtKB-EC"/>
</dbReference>
<evidence type="ECO:0000256" key="5">
    <source>
        <dbReference type="ARBA" id="ARBA00023180"/>
    </source>
</evidence>
<comment type="similarity">
    <text evidence="1">Belongs to the multicopper oxidase family.</text>
</comment>
<evidence type="ECO:0000313" key="10">
    <source>
        <dbReference type="Proteomes" id="UP001217754"/>
    </source>
</evidence>
<dbReference type="Pfam" id="PF07732">
    <property type="entry name" value="Cu-oxidase_3"/>
    <property type="match status" value="1"/>
</dbReference>
<dbReference type="InterPro" id="IPR001117">
    <property type="entry name" value="Cu-oxidase_2nd"/>
</dbReference>
<dbReference type="InterPro" id="IPR033138">
    <property type="entry name" value="Cu_oxidase_CS"/>
</dbReference>
<keyword evidence="10" id="KW-1185">Reference proteome</keyword>
<dbReference type="AlphaFoldDB" id="A0AAF0F7G4"/>
<dbReference type="EMBL" id="CP119966">
    <property type="protein sequence ID" value="WFD41111.1"/>
    <property type="molecule type" value="Genomic_DNA"/>
</dbReference>
<proteinExistence type="inferred from homology"/>
<dbReference type="GO" id="GO:0005507">
    <property type="term" value="F:copper ion binding"/>
    <property type="evidence" value="ECO:0007669"/>
    <property type="project" value="InterPro"/>
</dbReference>
<feature type="domain" description="Plastocyanin-like" evidence="8">
    <location>
        <begin position="2"/>
        <end position="61"/>
    </location>
</feature>
<evidence type="ECO:0000259" key="6">
    <source>
        <dbReference type="Pfam" id="PF00394"/>
    </source>
</evidence>
<dbReference type="EC" id="1.10.3.3" evidence="9"/>
<keyword evidence="4" id="KW-0186">Copper</keyword>
<evidence type="ECO:0000256" key="3">
    <source>
        <dbReference type="ARBA" id="ARBA00023002"/>
    </source>
</evidence>
<dbReference type="PROSITE" id="PS00079">
    <property type="entry name" value="MULTICOPPER_OXIDASE1"/>
    <property type="match status" value="1"/>
</dbReference>
<dbReference type="Proteomes" id="UP001217754">
    <property type="component" value="Chromosome 9"/>
</dbReference>
<dbReference type="InterPro" id="IPR011707">
    <property type="entry name" value="Cu-oxidase-like_N"/>
</dbReference>
<dbReference type="PANTHER" id="PTHR11709">
    <property type="entry name" value="MULTI-COPPER OXIDASE"/>
    <property type="match status" value="1"/>
</dbReference>
<dbReference type="Gene3D" id="2.60.40.420">
    <property type="entry name" value="Cupredoxins - blue copper proteins"/>
    <property type="match status" value="3"/>
</dbReference>
<dbReference type="CDD" id="cd04206">
    <property type="entry name" value="CuRO_1_LCC_like"/>
    <property type="match status" value="1"/>
</dbReference>
<name>A0AAF0F7G4_9BASI</name>
<dbReference type="Pfam" id="PF00394">
    <property type="entry name" value="Cu-oxidase"/>
    <property type="match status" value="1"/>
</dbReference>
<sequence>MRGSQVMDGAPGFTSCSLKPGDEFVYRFTLHPEDVGTHWYHSHVGTSRADGLWGMFTVHARGNEQAELEARANDTSHALHWDEEVAVSLGDHFHQQGPEFLAWYVSRYSQKAEPVPASGLINGKHRFNCEHSRLSNIPCPADIFGKEEVGEYTTFTLQPSRRYRLRIVNVGALADQTFSVDGHTLTVIEADGLLVQPITVHRLPIAPGQRYSVLLNRVNDTDRAWMRSEMSPECFQYPNPVTNYETKAIVSYAPSDETVGGWLSPLRRATYGRDVLARFTSTERQRRHVQALLPNTVGWASDVQDPEVPTEPCHDLEPGTLVPLIPDPAPELRLDQGDVRSTVYVTVPIRERWGIAPMAYMNHTTWRSGGGAEYKRPSLLHRISHANSTDDKDWRKDGTVVDEYELVVSPHPSRPVVFELVINNRDDSPHPFHLHGHKFWVMETGEVDPEFGGFDDYRDVGQTYDLQRAMKRDTFIVPMMGHAVIRWVADNPGVWAFHCHMLVHLASGMAMAIAEQPALLQATPPVPPTCS</sequence>
<evidence type="ECO:0000256" key="4">
    <source>
        <dbReference type="ARBA" id="ARBA00023008"/>
    </source>
</evidence>
<dbReference type="PANTHER" id="PTHR11709:SF511">
    <property type="entry name" value="LACCASE"/>
    <property type="match status" value="1"/>
</dbReference>
<accession>A0AAF0F7G4</accession>
<dbReference type="InterPro" id="IPR045087">
    <property type="entry name" value="Cu-oxidase_fam"/>
</dbReference>
<evidence type="ECO:0000256" key="1">
    <source>
        <dbReference type="ARBA" id="ARBA00010609"/>
    </source>
</evidence>
<dbReference type="RefSeq" id="XP_060124008.1">
    <property type="nucleotide sequence ID" value="XM_060268025.1"/>
</dbReference>
<feature type="domain" description="Plastocyanin-like" evidence="7">
    <location>
        <begin position="415"/>
        <end position="517"/>
    </location>
</feature>
<dbReference type="GeneID" id="85227756"/>
<gene>
    <name evidence="9" type="ORF">MJAP1_004105</name>
</gene>
<feature type="domain" description="Plastocyanin-like" evidence="6">
    <location>
        <begin position="84"/>
        <end position="252"/>
    </location>
</feature>